<dbReference type="GO" id="GO:0016740">
    <property type="term" value="F:transferase activity"/>
    <property type="evidence" value="ECO:0007669"/>
    <property type="project" value="UniProtKB-KW"/>
</dbReference>
<dbReference type="InterPro" id="IPR036249">
    <property type="entry name" value="Thioredoxin-like_sf"/>
</dbReference>
<dbReference type="SUPFAM" id="SSF47616">
    <property type="entry name" value="GST C-terminal domain-like"/>
    <property type="match status" value="1"/>
</dbReference>
<organism evidence="3 4">
    <name type="scientific">Paracoccus sphaerophysae</name>
    <dbReference type="NCBI Taxonomy" id="690417"/>
    <lineage>
        <taxon>Bacteria</taxon>
        <taxon>Pseudomonadati</taxon>
        <taxon>Pseudomonadota</taxon>
        <taxon>Alphaproteobacteria</taxon>
        <taxon>Rhodobacterales</taxon>
        <taxon>Paracoccaceae</taxon>
        <taxon>Paracoccus</taxon>
    </lineage>
</organism>
<dbReference type="InterPro" id="IPR004045">
    <property type="entry name" value="Glutathione_S-Trfase_N"/>
</dbReference>
<sequence length="201" mass="22302">MLTLYHAPNSRSTSILQLIEEMGVADQIRVRIVTIPRHDGSGAPDAGNPHPEKKVPYLTDGADWVRERSAIIAYLTDRFDSELGRPVGDPQRGRYLSWLAWYQGVLEPVALFRATGVAHLWLDATFRDMTTAIAEVEAALADQPYLLGARYSAADLLIAGAFHFFGQMDAELIPDTGPMRDWIARCQDRPAVRRVAELDAG</sequence>
<dbReference type="RefSeq" id="WP_036718155.1">
    <property type="nucleotide sequence ID" value="NZ_JRKS01000014.1"/>
</dbReference>
<dbReference type="Proteomes" id="UP000029917">
    <property type="component" value="Unassembled WGS sequence"/>
</dbReference>
<gene>
    <name evidence="3" type="ORF">IC63_06590</name>
</gene>
<dbReference type="SUPFAM" id="SSF52833">
    <property type="entry name" value="Thioredoxin-like"/>
    <property type="match status" value="1"/>
</dbReference>
<feature type="domain" description="GST C-terminal" evidence="2">
    <location>
        <begin position="88"/>
        <end position="201"/>
    </location>
</feature>
<evidence type="ECO:0000313" key="3">
    <source>
        <dbReference type="EMBL" id="KGJ08012.1"/>
    </source>
</evidence>
<dbReference type="PROSITE" id="PS50405">
    <property type="entry name" value="GST_CTER"/>
    <property type="match status" value="1"/>
</dbReference>
<accession>A0A099FDA9</accession>
<dbReference type="CDD" id="cd03207">
    <property type="entry name" value="GST_C_8"/>
    <property type="match status" value="1"/>
</dbReference>
<dbReference type="AlphaFoldDB" id="A0A099FDA9"/>
<protein>
    <submittedName>
        <fullName evidence="3">Glutathione S-transferase</fullName>
    </submittedName>
</protein>
<feature type="domain" description="GST N-terminal" evidence="1">
    <location>
        <begin position="1"/>
        <end position="83"/>
    </location>
</feature>
<evidence type="ECO:0000259" key="1">
    <source>
        <dbReference type="PROSITE" id="PS50404"/>
    </source>
</evidence>
<comment type="caution">
    <text evidence="3">The sequence shown here is derived from an EMBL/GenBank/DDBJ whole genome shotgun (WGS) entry which is preliminary data.</text>
</comment>
<dbReference type="STRING" id="690417.IC63_06590"/>
<name>A0A099FDA9_9RHOB</name>
<dbReference type="EMBL" id="JRKS01000014">
    <property type="protein sequence ID" value="KGJ08012.1"/>
    <property type="molecule type" value="Genomic_DNA"/>
</dbReference>
<reference evidence="3 4" key="2">
    <citation type="submission" date="2014-10" db="EMBL/GenBank/DDBJ databases">
        <title>Paracoccus sanguinis sp. nov., isolated from clinical specimens of New York State patients.</title>
        <authorList>
            <person name="Mingle L.A."/>
            <person name="Cole J.A."/>
            <person name="Lapierre P."/>
            <person name="Musser K.A."/>
        </authorList>
    </citation>
    <scope>NUCLEOTIDE SEQUENCE [LARGE SCALE GENOMIC DNA]</scope>
    <source>
        <strain evidence="3 4">HAMBI 3106</strain>
    </source>
</reference>
<evidence type="ECO:0000259" key="2">
    <source>
        <dbReference type="PROSITE" id="PS50405"/>
    </source>
</evidence>
<dbReference type="OrthoDB" id="5740960at2"/>
<dbReference type="Gene3D" id="3.40.30.10">
    <property type="entry name" value="Glutaredoxin"/>
    <property type="match status" value="1"/>
</dbReference>
<dbReference type="InterPro" id="IPR010987">
    <property type="entry name" value="Glutathione-S-Trfase_C-like"/>
</dbReference>
<keyword evidence="4" id="KW-1185">Reference proteome</keyword>
<dbReference type="InterPro" id="IPR036282">
    <property type="entry name" value="Glutathione-S-Trfase_C_sf"/>
</dbReference>
<reference evidence="3 4" key="1">
    <citation type="submission" date="2014-09" db="EMBL/GenBank/DDBJ databases">
        <authorList>
            <person name="McGinnis J.M."/>
            <person name="Wolfgang W.J."/>
        </authorList>
    </citation>
    <scope>NUCLEOTIDE SEQUENCE [LARGE SCALE GENOMIC DNA]</scope>
    <source>
        <strain evidence="3 4">HAMBI 3106</strain>
    </source>
</reference>
<dbReference type="PANTHER" id="PTHR44051:SF21">
    <property type="entry name" value="GLUTATHIONE S-TRANSFERASE FAMILY PROTEIN"/>
    <property type="match status" value="1"/>
</dbReference>
<evidence type="ECO:0000313" key="4">
    <source>
        <dbReference type="Proteomes" id="UP000029917"/>
    </source>
</evidence>
<dbReference type="PROSITE" id="PS50404">
    <property type="entry name" value="GST_NTER"/>
    <property type="match status" value="1"/>
</dbReference>
<proteinExistence type="predicted"/>
<keyword evidence="3" id="KW-0808">Transferase</keyword>
<dbReference type="Gene3D" id="1.20.1050.10">
    <property type="match status" value="1"/>
</dbReference>
<dbReference type="PANTHER" id="PTHR44051">
    <property type="entry name" value="GLUTATHIONE S-TRANSFERASE-RELATED"/>
    <property type="match status" value="1"/>
</dbReference>
<dbReference type="Pfam" id="PF13410">
    <property type="entry name" value="GST_C_2"/>
    <property type="match status" value="1"/>
</dbReference>